<keyword evidence="9" id="KW-1185">Reference proteome</keyword>
<evidence type="ECO:0000256" key="4">
    <source>
        <dbReference type="ARBA" id="ARBA00022989"/>
    </source>
</evidence>
<evidence type="ECO:0000256" key="6">
    <source>
        <dbReference type="SAM" id="Phobius"/>
    </source>
</evidence>
<accession>A0A1B2E7T4</accession>
<proteinExistence type="predicted"/>
<feature type="transmembrane region" description="Helical" evidence="6">
    <location>
        <begin position="6"/>
        <end position="22"/>
    </location>
</feature>
<dbReference type="GO" id="GO:0033228">
    <property type="term" value="P:cysteine export across plasma membrane"/>
    <property type="evidence" value="ECO:0007669"/>
    <property type="project" value="TreeGrafter"/>
</dbReference>
<feature type="transmembrane region" description="Helical" evidence="6">
    <location>
        <begin position="69"/>
        <end position="87"/>
    </location>
</feature>
<keyword evidence="4 6" id="KW-1133">Transmembrane helix</keyword>
<protein>
    <submittedName>
        <fullName evidence="7">Lysine transporter LysE</fullName>
    </submittedName>
</protein>
<evidence type="ECO:0000313" key="9">
    <source>
        <dbReference type="Proteomes" id="UP000189059"/>
    </source>
</evidence>
<keyword evidence="5 6" id="KW-0472">Membrane</keyword>
<dbReference type="AlphaFoldDB" id="A0A1B2E7T4"/>
<name>A0A1B2E7T4_9BACL</name>
<evidence type="ECO:0000256" key="5">
    <source>
        <dbReference type="ARBA" id="ARBA00023136"/>
    </source>
</evidence>
<evidence type="ECO:0000256" key="2">
    <source>
        <dbReference type="ARBA" id="ARBA00022475"/>
    </source>
</evidence>
<dbReference type="GO" id="GO:0015171">
    <property type="term" value="F:amino acid transmembrane transporter activity"/>
    <property type="evidence" value="ECO:0007669"/>
    <property type="project" value="TreeGrafter"/>
</dbReference>
<gene>
    <name evidence="8" type="ORF">BBD40_08095</name>
    <name evidence="7" type="ORF">BBD41_27545</name>
</gene>
<feature type="transmembrane region" description="Helical" evidence="6">
    <location>
        <begin position="99"/>
        <end position="119"/>
    </location>
</feature>
<feature type="transmembrane region" description="Helical" evidence="6">
    <location>
        <begin position="139"/>
        <end position="161"/>
    </location>
</feature>
<evidence type="ECO:0000313" key="8">
    <source>
        <dbReference type="EMBL" id="OOC61818.1"/>
    </source>
</evidence>
<organism evidence="7">
    <name type="scientific">Paenibacillus ihbetae</name>
    <dbReference type="NCBI Taxonomy" id="1870820"/>
    <lineage>
        <taxon>Bacteria</taxon>
        <taxon>Bacillati</taxon>
        <taxon>Bacillota</taxon>
        <taxon>Bacilli</taxon>
        <taxon>Bacillales</taxon>
        <taxon>Paenibacillaceae</taxon>
        <taxon>Paenibacillus</taxon>
    </lineage>
</organism>
<dbReference type="PANTHER" id="PTHR30086">
    <property type="entry name" value="ARGININE EXPORTER PROTEIN ARGO"/>
    <property type="match status" value="1"/>
</dbReference>
<dbReference type="OrthoDB" id="198428at2"/>
<keyword evidence="3 6" id="KW-0812">Transmembrane</keyword>
<evidence type="ECO:0000256" key="3">
    <source>
        <dbReference type="ARBA" id="ARBA00022692"/>
    </source>
</evidence>
<evidence type="ECO:0000256" key="1">
    <source>
        <dbReference type="ARBA" id="ARBA00004651"/>
    </source>
</evidence>
<dbReference type="RefSeq" id="WP_077566626.1">
    <property type="nucleotide sequence ID" value="NZ_CP016809.1"/>
</dbReference>
<feature type="transmembrane region" description="Helical" evidence="6">
    <location>
        <begin position="173"/>
        <end position="192"/>
    </location>
</feature>
<reference evidence="8 9" key="2">
    <citation type="submission" date="2016-12" db="EMBL/GenBank/DDBJ databases">
        <title>Genome sequencing and description of Paenibacillus sp. nov. from high altitude lake in the Indian Trans- Himalayas.</title>
        <authorList>
            <person name="Kiran S."/>
            <person name="Swarnkar M.K."/>
            <person name="Rana A."/>
            <person name="Tewari R."/>
            <person name="Gulati A."/>
        </authorList>
    </citation>
    <scope>NUCLEOTIDE SEQUENCE [LARGE SCALE GENOMIC DNA]</scope>
    <source>
        <strain evidence="8 9">IHBB 9951</strain>
    </source>
</reference>
<dbReference type="Pfam" id="PF01810">
    <property type="entry name" value="LysE"/>
    <property type="match status" value="1"/>
</dbReference>
<dbReference type="Proteomes" id="UP000189059">
    <property type="component" value="Unassembled WGS sequence"/>
</dbReference>
<dbReference type="GO" id="GO:0005886">
    <property type="term" value="C:plasma membrane"/>
    <property type="evidence" value="ECO:0007669"/>
    <property type="project" value="UniProtKB-SubCell"/>
</dbReference>
<dbReference type="InterPro" id="IPR001123">
    <property type="entry name" value="LeuE-type"/>
</dbReference>
<keyword evidence="2" id="KW-1003">Cell membrane</keyword>
<dbReference type="PANTHER" id="PTHR30086:SF20">
    <property type="entry name" value="ARGININE EXPORTER PROTEIN ARGO-RELATED"/>
    <property type="match status" value="1"/>
</dbReference>
<comment type="subcellular location">
    <subcellularLocation>
        <location evidence="1">Cell membrane</location>
        <topology evidence="1">Multi-pass membrane protein</topology>
    </subcellularLocation>
</comment>
<reference evidence="7" key="1">
    <citation type="submission" date="2016-08" db="EMBL/GenBank/DDBJ databases">
        <title>Complete Genome Seqeunce of Paenibacillus sp. nov. IHBB 9852 from high altitute lake of Indian trans-Himalayas.</title>
        <authorList>
            <person name="Kiran S."/>
            <person name="Swarnkar M.K."/>
            <person name="Rana A."/>
            <person name="Tewari R."/>
            <person name="Gulati A."/>
        </authorList>
    </citation>
    <scope>NUCLEOTIDE SEQUENCE [LARGE SCALE GENOMIC DNA]</scope>
    <source>
        <strain evidence="7">IHBB 9852</strain>
    </source>
</reference>
<feature type="transmembrane region" description="Helical" evidence="6">
    <location>
        <begin position="34"/>
        <end position="57"/>
    </location>
</feature>
<evidence type="ECO:0000313" key="7">
    <source>
        <dbReference type="EMBL" id="ANY76028.1"/>
    </source>
</evidence>
<dbReference type="EMBL" id="MRVI01000001">
    <property type="protein sequence ID" value="OOC61818.1"/>
    <property type="molecule type" value="Genomic_DNA"/>
</dbReference>
<dbReference type="EMBL" id="CP016809">
    <property type="protein sequence ID" value="ANY76028.1"/>
    <property type="molecule type" value="Genomic_DNA"/>
</dbReference>
<sequence length="193" mass="21614">MLVPLLMFAIVSSFTPGPNNIISMTHARKYGYQAALKFIGGVAAGCFAIMLLSGYFNFALYQWIPRVKFALDLLGGLYLLYLAVKIIRSKPQQNEDPAGIMNTFWFGLFFQFINPKVILYGFTAISSFVMPVTDSRLQLVMYSLLLTVVGVSANLTWALGGRLFQRFLERHERAFNVVMGLLLIFSAVSIFAN</sequence>
<dbReference type="KEGG" id="pib:BBD41_27545"/>